<comment type="caution">
    <text evidence="10">The sequence shown here is derived from an EMBL/GenBank/DDBJ whole genome shotgun (WGS) entry which is preliminary data.</text>
</comment>
<proteinExistence type="inferred from homology"/>
<dbReference type="GO" id="GO:0004497">
    <property type="term" value="F:monooxygenase activity"/>
    <property type="evidence" value="ECO:0007669"/>
    <property type="project" value="UniProtKB-KW"/>
</dbReference>
<feature type="region of interest" description="Disordered" evidence="9">
    <location>
        <begin position="524"/>
        <end position="545"/>
    </location>
</feature>
<protein>
    <submittedName>
        <fullName evidence="10">Cytochrome P450</fullName>
    </submittedName>
</protein>
<dbReference type="Pfam" id="PF00067">
    <property type="entry name" value="p450"/>
    <property type="match status" value="1"/>
</dbReference>
<dbReference type="SUPFAM" id="SSF48264">
    <property type="entry name" value="Cytochrome P450"/>
    <property type="match status" value="1"/>
</dbReference>
<evidence type="ECO:0000256" key="4">
    <source>
        <dbReference type="ARBA" id="ARBA00022723"/>
    </source>
</evidence>
<keyword evidence="5" id="KW-0560">Oxidoreductase</keyword>
<dbReference type="GO" id="GO:0016705">
    <property type="term" value="F:oxidoreductase activity, acting on paired donors, with incorporation or reduction of molecular oxygen"/>
    <property type="evidence" value="ECO:0007669"/>
    <property type="project" value="InterPro"/>
</dbReference>
<dbReference type="EMBL" id="JAPWDO010000008">
    <property type="protein sequence ID" value="KAJ5459320.1"/>
    <property type="molecule type" value="Genomic_DNA"/>
</dbReference>
<dbReference type="GO" id="GO:0043386">
    <property type="term" value="P:mycotoxin biosynthetic process"/>
    <property type="evidence" value="ECO:0007669"/>
    <property type="project" value="UniProtKB-ARBA"/>
</dbReference>
<comment type="similarity">
    <text evidence="2">Belongs to the cytochrome P450 family.</text>
</comment>
<evidence type="ECO:0000256" key="9">
    <source>
        <dbReference type="SAM" id="MobiDB-lite"/>
    </source>
</evidence>
<evidence type="ECO:0000256" key="3">
    <source>
        <dbReference type="ARBA" id="ARBA00022617"/>
    </source>
</evidence>
<dbReference type="OrthoDB" id="1844152at2759"/>
<gene>
    <name evidence="10" type="ORF">N7530_011264</name>
</gene>
<evidence type="ECO:0000313" key="10">
    <source>
        <dbReference type="EMBL" id="KAJ5459320.1"/>
    </source>
</evidence>
<evidence type="ECO:0000256" key="7">
    <source>
        <dbReference type="ARBA" id="ARBA00023033"/>
    </source>
</evidence>
<evidence type="ECO:0000256" key="5">
    <source>
        <dbReference type="ARBA" id="ARBA00023002"/>
    </source>
</evidence>
<comment type="cofactor">
    <cofactor evidence="1 8">
        <name>heme</name>
        <dbReference type="ChEBI" id="CHEBI:30413"/>
    </cofactor>
</comment>
<evidence type="ECO:0000256" key="2">
    <source>
        <dbReference type="ARBA" id="ARBA00010617"/>
    </source>
</evidence>
<dbReference type="PANTHER" id="PTHR46206:SF1">
    <property type="entry name" value="P450, PUTATIVE (EUROFUNG)-RELATED"/>
    <property type="match status" value="1"/>
</dbReference>
<dbReference type="AlphaFoldDB" id="A0A9X0BHG9"/>
<dbReference type="InterPro" id="IPR036396">
    <property type="entry name" value="Cyt_P450_sf"/>
</dbReference>
<dbReference type="InterPro" id="IPR001128">
    <property type="entry name" value="Cyt_P450"/>
</dbReference>
<keyword evidence="6 8" id="KW-0408">Iron</keyword>
<reference evidence="10" key="1">
    <citation type="submission" date="2022-12" db="EMBL/GenBank/DDBJ databases">
        <authorList>
            <person name="Petersen C."/>
        </authorList>
    </citation>
    <scope>NUCLEOTIDE SEQUENCE</scope>
    <source>
        <strain evidence="10">IBT 17660</strain>
    </source>
</reference>
<feature type="binding site" description="axial binding residue" evidence="8">
    <location>
        <position position="473"/>
    </location>
    <ligand>
        <name>heme</name>
        <dbReference type="ChEBI" id="CHEBI:30413"/>
    </ligand>
    <ligandPart>
        <name>Fe</name>
        <dbReference type="ChEBI" id="CHEBI:18248"/>
    </ligandPart>
</feature>
<accession>A0A9X0BHG9</accession>
<keyword evidence="3 8" id="KW-0349">Heme</keyword>
<sequence>MTILSSLGYNLNCLKTASAVQQDGNMAMITKLVAVLVCAYIVRKILFPSTAHLPKGLPIIGAKDSDWFPFLQAAWRNARNLRRNILEAYANHKDQPVILPIAGPGGQTFVLLPASETKLVTEQPKTVLSLREVIVQGLLYEYTISDNFIVSNPTHTKLITTTLTNQVANLLPGLANETIRGFEKQWGTDTESFRDVTVWGSMGAIVSRATNYAFVGLPYCRDSWLLDAGVGFARALPLSQLLLSFTWKPLRPLASLLFTLPCRYYENRFIRVLVPEIEHRLRRFINSTSSSCSGQSSGKAEKKNDFLQWCIEQAIESGDHRMWQPRALAGRILLMNLVSIHTSSLTIVNVMLDLALSTPEVLEELRVEIKQAFDECGGAMDEARIGVVAKEGFTTTSGVHIPFGNFCAVHNLGVVHDPNVYEDPDTFKPFRFVGLRHDVNSNDANKDHIQRARLTFPATGCDYLAFGNGRQACPGRFFAASELKLMLAYALIYYDLEIMDSRPRDRWIGILRIPSSNAKLRVRRRKESVQPSIKNGKSALPVSHS</sequence>
<dbReference type="PANTHER" id="PTHR46206">
    <property type="entry name" value="CYTOCHROME P450"/>
    <property type="match status" value="1"/>
</dbReference>
<evidence type="ECO:0000256" key="1">
    <source>
        <dbReference type="ARBA" id="ARBA00001971"/>
    </source>
</evidence>
<evidence type="ECO:0000313" key="11">
    <source>
        <dbReference type="Proteomes" id="UP001147760"/>
    </source>
</evidence>
<organism evidence="10 11">
    <name type="scientific">Penicillium desertorum</name>
    <dbReference type="NCBI Taxonomy" id="1303715"/>
    <lineage>
        <taxon>Eukaryota</taxon>
        <taxon>Fungi</taxon>
        <taxon>Dikarya</taxon>
        <taxon>Ascomycota</taxon>
        <taxon>Pezizomycotina</taxon>
        <taxon>Eurotiomycetes</taxon>
        <taxon>Eurotiomycetidae</taxon>
        <taxon>Eurotiales</taxon>
        <taxon>Aspergillaceae</taxon>
        <taxon>Penicillium</taxon>
    </lineage>
</organism>
<dbReference type="Gene3D" id="1.10.630.10">
    <property type="entry name" value="Cytochrome P450"/>
    <property type="match status" value="1"/>
</dbReference>
<name>A0A9X0BHG9_9EURO</name>
<evidence type="ECO:0000256" key="6">
    <source>
        <dbReference type="ARBA" id="ARBA00023004"/>
    </source>
</evidence>
<keyword evidence="11" id="KW-1185">Reference proteome</keyword>
<dbReference type="PRINTS" id="PR00465">
    <property type="entry name" value="EP450IV"/>
</dbReference>
<keyword evidence="7" id="KW-0503">Monooxygenase</keyword>
<dbReference type="GO" id="GO:0005506">
    <property type="term" value="F:iron ion binding"/>
    <property type="evidence" value="ECO:0007669"/>
    <property type="project" value="InterPro"/>
</dbReference>
<dbReference type="Proteomes" id="UP001147760">
    <property type="component" value="Unassembled WGS sequence"/>
</dbReference>
<dbReference type="CDD" id="cd11041">
    <property type="entry name" value="CYP503A1-like"/>
    <property type="match status" value="1"/>
</dbReference>
<dbReference type="InterPro" id="IPR002403">
    <property type="entry name" value="Cyt_P450_E_grp-IV"/>
</dbReference>
<evidence type="ECO:0000256" key="8">
    <source>
        <dbReference type="PIRSR" id="PIRSR602403-1"/>
    </source>
</evidence>
<dbReference type="GO" id="GO:0020037">
    <property type="term" value="F:heme binding"/>
    <property type="evidence" value="ECO:0007669"/>
    <property type="project" value="InterPro"/>
</dbReference>
<keyword evidence="4 8" id="KW-0479">Metal-binding</keyword>
<reference evidence="10" key="2">
    <citation type="journal article" date="2023" name="IMA Fungus">
        <title>Comparative genomic study of the Penicillium genus elucidates a diverse pangenome and 15 lateral gene transfer events.</title>
        <authorList>
            <person name="Petersen C."/>
            <person name="Sorensen T."/>
            <person name="Nielsen M.R."/>
            <person name="Sondergaard T.E."/>
            <person name="Sorensen J.L."/>
            <person name="Fitzpatrick D.A."/>
            <person name="Frisvad J.C."/>
            <person name="Nielsen K.L."/>
        </authorList>
    </citation>
    <scope>NUCLEOTIDE SEQUENCE</scope>
    <source>
        <strain evidence="10">IBT 17660</strain>
    </source>
</reference>